<organism evidence="2 3">
    <name type="scientific">Botryotinia calthae</name>
    <dbReference type="NCBI Taxonomy" id="38488"/>
    <lineage>
        <taxon>Eukaryota</taxon>
        <taxon>Fungi</taxon>
        <taxon>Dikarya</taxon>
        <taxon>Ascomycota</taxon>
        <taxon>Pezizomycotina</taxon>
        <taxon>Leotiomycetes</taxon>
        <taxon>Helotiales</taxon>
        <taxon>Sclerotiniaceae</taxon>
        <taxon>Botryotinia</taxon>
    </lineage>
</organism>
<feature type="compositionally biased region" description="Basic residues" evidence="1">
    <location>
        <begin position="242"/>
        <end position="254"/>
    </location>
</feature>
<protein>
    <submittedName>
        <fullName evidence="2">Uncharacterized protein</fullName>
    </submittedName>
</protein>
<feature type="compositionally biased region" description="Basic and acidic residues" evidence="1">
    <location>
        <begin position="135"/>
        <end position="146"/>
    </location>
</feature>
<evidence type="ECO:0000313" key="3">
    <source>
        <dbReference type="Proteomes" id="UP000297299"/>
    </source>
</evidence>
<comment type="caution">
    <text evidence="2">The sequence shown here is derived from an EMBL/GenBank/DDBJ whole genome shotgun (WGS) entry which is preliminary data.</text>
</comment>
<feature type="compositionally biased region" description="Polar residues" evidence="1">
    <location>
        <begin position="260"/>
        <end position="280"/>
    </location>
</feature>
<feature type="compositionally biased region" description="Polar residues" evidence="1">
    <location>
        <begin position="181"/>
        <end position="195"/>
    </location>
</feature>
<evidence type="ECO:0000256" key="1">
    <source>
        <dbReference type="SAM" id="MobiDB-lite"/>
    </source>
</evidence>
<dbReference type="AlphaFoldDB" id="A0A4Y8DBM4"/>
<feature type="compositionally biased region" description="Basic and acidic residues" evidence="1">
    <location>
        <begin position="321"/>
        <end position="335"/>
    </location>
</feature>
<feature type="compositionally biased region" description="Polar residues" evidence="1">
    <location>
        <begin position="298"/>
        <end position="315"/>
    </location>
</feature>
<dbReference type="Proteomes" id="UP000297299">
    <property type="component" value="Unassembled WGS sequence"/>
</dbReference>
<feature type="compositionally biased region" description="Polar residues" evidence="1">
    <location>
        <begin position="44"/>
        <end position="59"/>
    </location>
</feature>
<feature type="compositionally biased region" description="Basic and acidic residues" evidence="1">
    <location>
        <begin position="75"/>
        <end position="90"/>
    </location>
</feature>
<feature type="compositionally biased region" description="Low complexity" evidence="1">
    <location>
        <begin position="149"/>
        <end position="171"/>
    </location>
</feature>
<reference evidence="2 3" key="1">
    <citation type="submission" date="2017-11" db="EMBL/GenBank/DDBJ databases">
        <title>Comparative genomics of Botrytis spp.</title>
        <authorList>
            <person name="Valero-Jimenez C.A."/>
            <person name="Tapia P."/>
            <person name="Veloso J."/>
            <person name="Silva-Moreno E."/>
            <person name="Staats M."/>
            <person name="Valdes J.H."/>
            <person name="Van Kan J.A.L."/>
        </authorList>
    </citation>
    <scope>NUCLEOTIDE SEQUENCE [LARGE SCALE GENOMIC DNA]</scope>
    <source>
        <strain evidence="2 3">MUCL2830</strain>
    </source>
</reference>
<evidence type="ECO:0000313" key="2">
    <source>
        <dbReference type="EMBL" id="TEY78580.1"/>
    </source>
</evidence>
<accession>A0A4Y8DBM4</accession>
<name>A0A4Y8DBM4_9HELO</name>
<proteinExistence type="predicted"/>
<feature type="region of interest" description="Disordered" evidence="1">
    <location>
        <begin position="1"/>
        <end position="367"/>
    </location>
</feature>
<dbReference type="EMBL" id="PHWZ01000047">
    <property type="protein sequence ID" value="TEY78580.1"/>
    <property type="molecule type" value="Genomic_DNA"/>
</dbReference>
<feature type="compositionally biased region" description="Polar residues" evidence="1">
    <location>
        <begin position="16"/>
        <end position="26"/>
    </location>
</feature>
<keyword evidence="3" id="KW-1185">Reference proteome</keyword>
<feature type="compositionally biased region" description="Basic and acidic residues" evidence="1">
    <location>
        <begin position="208"/>
        <end position="233"/>
    </location>
</feature>
<feature type="compositionally biased region" description="Basic and acidic residues" evidence="1">
    <location>
        <begin position="27"/>
        <end position="41"/>
    </location>
</feature>
<gene>
    <name evidence="2" type="ORF">BOTCAL_0047g00030</name>
</gene>
<feature type="compositionally biased region" description="Basic residues" evidence="1">
    <location>
        <begin position="1"/>
        <end position="12"/>
    </location>
</feature>
<sequence length="367" mass="40933">MQVFFGKKKAKAAKSPATSVQSGSHRPQQERRHSDCVEGRSSHRPNLSPRSSTWHSSTAGERLGSLFKRSKKKKNIPDDEIWCRGEEKTNMLENQEDSSSRGNTSRQPAYVDALNPVPVPIRSGNEAGQVRSRVFTRDSRSGDEKQNPSSRSRSEYSLASRRTTSSITPPTNQKSLYVKLSATSHVNPRSASSVPRQKPIGNFGSESDPEKWRGRDGRNSRRNLVRDAKDRSPDGGTSSSKGNRKKTKTSHHSSKALVDNISNQENQPTEGKGKITSSRSIKPDNHNYYEEPCYDSASIRNGRTPTSTRKVNPNPSARKAAMADDHNRSGDIVHFKDRKPHSSKAYSHNVNLDPRNHRLRNGQGHYA</sequence>
<dbReference type="OrthoDB" id="3559415at2759"/>